<keyword evidence="1" id="KW-0472">Membrane</keyword>
<dbReference type="AlphaFoldDB" id="W9GZ95"/>
<keyword evidence="4" id="KW-1185">Reference proteome</keyword>
<reference evidence="3 4" key="1">
    <citation type="submission" date="2013-08" db="EMBL/GenBank/DDBJ databases">
        <title>The genome sequence of Skermanella stibiiresistens.</title>
        <authorList>
            <person name="Zhu W."/>
            <person name="Wang G."/>
        </authorList>
    </citation>
    <scope>NUCLEOTIDE SEQUENCE [LARGE SCALE GENOMIC DNA]</scope>
    <source>
        <strain evidence="3 4">SB22</strain>
    </source>
</reference>
<dbReference type="SMART" id="SM00240">
    <property type="entry name" value="FHA"/>
    <property type="match status" value="1"/>
</dbReference>
<proteinExistence type="predicted"/>
<evidence type="ECO:0000256" key="1">
    <source>
        <dbReference type="SAM" id="Phobius"/>
    </source>
</evidence>
<dbReference type="SUPFAM" id="SSF49879">
    <property type="entry name" value="SMAD/FHA domain"/>
    <property type="match status" value="1"/>
</dbReference>
<feature type="domain" description="FHA" evidence="2">
    <location>
        <begin position="61"/>
        <end position="110"/>
    </location>
</feature>
<organism evidence="3 4">
    <name type="scientific">Skermanella stibiiresistens SB22</name>
    <dbReference type="NCBI Taxonomy" id="1385369"/>
    <lineage>
        <taxon>Bacteria</taxon>
        <taxon>Pseudomonadati</taxon>
        <taxon>Pseudomonadota</taxon>
        <taxon>Alphaproteobacteria</taxon>
        <taxon>Rhodospirillales</taxon>
        <taxon>Azospirillaceae</taxon>
        <taxon>Skermanella</taxon>
    </lineage>
</organism>
<dbReference type="CDD" id="cd00060">
    <property type="entry name" value="FHA"/>
    <property type="match status" value="1"/>
</dbReference>
<evidence type="ECO:0000313" key="4">
    <source>
        <dbReference type="Proteomes" id="UP000019486"/>
    </source>
</evidence>
<comment type="caution">
    <text evidence="3">The sequence shown here is derived from an EMBL/GenBank/DDBJ whole genome shotgun (WGS) entry which is preliminary data.</text>
</comment>
<evidence type="ECO:0000313" key="3">
    <source>
        <dbReference type="EMBL" id="EWY36808.1"/>
    </source>
</evidence>
<dbReference type="InterPro" id="IPR008984">
    <property type="entry name" value="SMAD_FHA_dom_sf"/>
</dbReference>
<accession>W9GZ95</accession>
<keyword evidence="1" id="KW-0812">Transmembrane</keyword>
<dbReference type="PROSITE" id="PS50006">
    <property type="entry name" value="FHA_DOMAIN"/>
    <property type="match status" value="1"/>
</dbReference>
<feature type="transmembrane region" description="Helical" evidence="1">
    <location>
        <begin position="206"/>
        <end position="230"/>
    </location>
</feature>
<protein>
    <submittedName>
        <fullName evidence="3">Signal peptide protein</fullName>
    </submittedName>
</protein>
<keyword evidence="1" id="KW-1133">Transmembrane helix</keyword>
<dbReference type="Pfam" id="PF00498">
    <property type="entry name" value="FHA"/>
    <property type="match status" value="1"/>
</dbReference>
<sequence>MIDPNHDRTMMVRDTARKPGAGAVVKAVSRDPDGKLICLDPAQIDGSPAQLIVPLTGGEAVTLGRGDASTFVVASRKLSRQHAKLFRGEGTWGVEDLNSTNGVYVNGHKITTIWLKHNDEVRLGSLAFRFELDRPPAAASAMGGGRAAPAAPHDDDLSERTMMVGSLGAGKAVLEAVRKVEAPIKLAIEDDDDAGEERGPSRFGGLLVRGSIVAALLAAIGGAAAVYYPIHKKRQYVEQAVERSAMVRKRVIDRASQYAGGGQAVSFDQDLNDLAEAVADGGRLLATEQNAALADLTARMKFLTYEREFLPLLAKGDLTSVRRLTDRLAADLDGIATRVPADAEPGSAEGVAITRELVKLARILIDLRALSAEFPQVSKLVPNHPPRDRIHALEVVKLDFTRIRRETNRYLSVDYVLFNSAVKSVEDRDLPLLNQWKEFLGSNPA</sequence>
<dbReference type="Gene3D" id="2.60.200.20">
    <property type="match status" value="1"/>
</dbReference>
<dbReference type="Proteomes" id="UP000019486">
    <property type="component" value="Unassembled WGS sequence"/>
</dbReference>
<evidence type="ECO:0000259" key="2">
    <source>
        <dbReference type="PROSITE" id="PS50006"/>
    </source>
</evidence>
<dbReference type="InterPro" id="IPR000253">
    <property type="entry name" value="FHA_dom"/>
</dbReference>
<dbReference type="OrthoDB" id="7869657at2"/>
<name>W9GZ95_9PROT</name>
<dbReference type="EMBL" id="AVFL01000035">
    <property type="protein sequence ID" value="EWY36808.1"/>
    <property type="molecule type" value="Genomic_DNA"/>
</dbReference>
<dbReference type="STRING" id="1385369.N825_23355"/>
<gene>
    <name evidence="3" type="ORF">N825_23355</name>
</gene>